<dbReference type="InterPro" id="IPR011989">
    <property type="entry name" value="ARM-like"/>
</dbReference>
<proteinExistence type="predicted"/>
<feature type="compositionally biased region" description="Low complexity" evidence="5">
    <location>
        <begin position="105"/>
        <end position="121"/>
    </location>
</feature>
<keyword evidence="3" id="KW-0863">Zinc-finger</keyword>
<organism evidence="7 8">
    <name type="scientific">Triparma retinervis</name>
    <dbReference type="NCBI Taxonomy" id="2557542"/>
    <lineage>
        <taxon>Eukaryota</taxon>
        <taxon>Sar</taxon>
        <taxon>Stramenopiles</taxon>
        <taxon>Ochrophyta</taxon>
        <taxon>Bolidophyceae</taxon>
        <taxon>Parmales</taxon>
        <taxon>Triparmaceae</taxon>
        <taxon>Triparma</taxon>
    </lineage>
</organism>
<dbReference type="Gene3D" id="1.25.10.10">
    <property type="entry name" value="Leucine-rich Repeat Variant"/>
    <property type="match status" value="1"/>
</dbReference>
<keyword evidence="2" id="KW-0677">Repeat</keyword>
<feature type="non-terminal residue" evidence="7">
    <location>
        <position position="835"/>
    </location>
</feature>
<dbReference type="PROSITE" id="PS01358">
    <property type="entry name" value="ZF_RANBP2_1"/>
    <property type="match status" value="1"/>
</dbReference>
<protein>
    <recommendedName>
        <fullName evidence="6">RanBP2-type domain-containing protein</fullName>
    </recommendedName>
</protein>
<dbReference type="AlphaFoldDB" id="A0A9W7E8P1"/>
<evidence type="ECO:0000256" key="3">
    <source>
        <dbReference type="ARBA" id="ARBA00022771"/>
    </source>
</evidence>
<keyword evidence="4" id="KW-0862">Zinc</keyword>
<feature type="domain" description="RanBP2-type" evidence="6">
    <location>
        <begin position="370"/>
        <end position="391"/>
    </location>
</feature>
<dbReference type="EMBL" id="BRXZ01002780">
    <property type="protein sequence ID" value="GMH70037.1"/>
    <property type="molecule type" value="Genomic_DNA"/>
</dbReference>
<dbReference type="PANTHER" id="PTHR22895:SF0">
    <property type="entry name" value="ARMADILLO REPEAT-CONTAINING PROTEIN 6"/>
    <property type="match status" value="1"/>
</dbReference>
<dbReference type="InterPro" id="IPR001876">
    <property type="entry name" value="Znf_RanBP2"/>
</dbReference>
<accession>A0A9W7E8P1</accession>
<feature type="region of interest" description="Disordered" evidence="5">
    <location>
        <begin position="1"/>
        <end position="128"/>
    </location>
</feature>
<evidence type="ECO:0000256" key="1">
    <source>
        <dbReference type="ARBA" id="ARBA00022723"/>
    </source>
</evidence>
<dbReference type="PANTHER" id="PTHR22895">
    <property type="entry name" value="ARMADILLO REPEAT-CONTAINING PROTEIN 6"/>
    <property type="match status" value="1"/>
</dbReference>
<evidence type="ECO:0000256" key="5">
    <source>
        <dbReference type="SAM" id="MobiDB-lite"/>
    </source>
</evidence>
<feature type="compositionally biased region" description="Low complexity" evidence="5">
    <location>
        <begin position="805"/>
        <end position="835"/>
    </location>
</feature>
<evidence type="ECO:0000256" key="4">
    <source>
        <dbReference type="ARBA" id="ARBA00022833"/>
    </source>
</evidence>
<evidence type="ECO:0000313" key="8">
    <source>
        <dbReference type="Proteomes" id="UP001165082"/>
    </source>
</evidence>
<sequence length="835" mass="93845">MIGSYGAPLPPLRKKRPRKLPVAPPLVVKTIPAFDTVGPLEEDERPGSPSESSRSSQSSLSEAAFRRHTAPAPSTIPEQVLAPLPPRTTGNKYYRDESDPDSSDSGDSSTSSMSPPQTPASITQQTPPQMNFFAKLMASGTRDMNATPPSKGLERKEFLKHYYHNYSEYSGPKQPDEKLFKRFASLHESDPKHPSPFNALPPSQLLKLLKKWRFKREDDYDNTWETPVPPWISRNTAAKMAEMERENAERQLMLIEDLAMSELEGKRDTYARKLNEFCFKVANYLLAKAMPPMWVKVDERKNEKIELNKMVRADVMSRVEEKRYRKELEEKKNRFLSTKKLEYKRWIKGEKKAVKMFEKFKETKKLKIDWYCDNAKCEFRNFKLVYVCEMCGSKHDPMMDVQPASSGVGGGRGNETFFRRRARRAAKQRLEDLADAISTIVKIDEGAAERSVGKIVGGMEEGQDNANVQVRGSEAMGSLSLDGKSSEIVQLDGLRLVVEAMDRFEGNAFVQRAACKLLLNICLDRTGGIEGMRTAYRAGIIPAVVSAMRDLPYDSIVQWTGTQIFMRVCFVDEDFGRMIWRSGGLLCLQKVWELRKRWSVQRIFRKQLSFAIQYLQSFAAGGSRNDTSDRKSLTSASSLGSVSSYAYSTEADDDSMNNLKGALSLQVGTSDLAELSEDEEDILIDQKIRSNITSLLVKKGWRVGRHPFVPECMDNLFNTQKEFDLHRLDEITQLYPGVASPPALHFDALGASVKIPRQKVDMKGFMEEFKFAEGPDPATTGEPAKGEVEEFTRSRGTPSSPGVFPLHPGSPGSPLSGHLPPRSALRRSSSFASQV</sequence>
<feature type="compositionally biased region" description="Low complexity" evidence="5">
    <location>
        <begin position="47"/>
        <end position="62"/>
    </location>
</feature>
<dbReference type="OrthoDB" id="199853at2759"/>
<feature type="compositionally biased region" description="Basic and acidic residues" evidence="5">
    <location>
        <begin position="784"/>
        <end position="793"/>
    </location>
</feature>
<comment type="caution">
    <text evidence="7">The sequence shown here is derived from an EMBL/GenBank/DDBJ whole genome shotgun (WGS) entry which is preliminary data.</text>
</comment>
<gene>
    <name evidence="7" type="ORF">TrRE_jg2390</name>
</gene>
<name>A0A9W7E8P1_9STRA</name>
<evidence type="ECO:0000313" key="7">
    <source>
        <dbReference type="EMBL" id="GMH70037.1"/>
    </source>
</evidence>
<dbReference type="SUPFAM" id="SSF48371">
    <property type="entry name" value="ARM repeat"/>
    <property type="match status" value="1"/>
</dbReference>
<evidence type="ECO:0000259" key="6">
    <source>
        <dbReference type="PROSITE" id="PS01358"/>
    </source>
</evidence>
<dbReference type="GO" id="GO:0008270">
    <property type="term" value="F:zinc ion binding"/>
    <property type="evidence" value="ECO:0007669"/>
    <property type="project" value="UniProtKB-KW"/>
</dbReference>
<dbReference type="Proteomes" id="UP001165082">
    <property type="component" value="Unassembled WGS sequence"/>
</dbReference>
<reference evidence="7" key="1">
    <citation type="submission" date="2022-07" db="EMBL/GenBank/DDBJ databases">
        <title>Genome analysis of Parmales, a sister group of diatoms, reveals the evolutionary specialization of diatoms from phago-mixotrophs to photoautotrophs.</title>
        <authorList>
            <person name="Ban H."/>
            <person name="Sato S."/>
            <person name="Yoshikawa S."/>
            <person name="Kazumasa Y."/>
            <person name="Nakamura Y."/>
            <person name="Ichinomiya M."/>
            <person name="Saitoh K."/>
            <person name="Sato N."/>
            <person name="Blanc-Mathieu R."/>
            <person name="Endo H."/>
            <person name="Kuwata A."/>
            <person name="Ogata H."/>
        </authorList>
    </citation>
    <scope>NUCLEOTIDE SEQUENCE</scope>
</reference>
<feature type="region of interest" description="Disordered" evidence="5">
    <location>
        <begin position="771"/>
        <end position="835"/>
    </location>
</feature>
<evidence type="ECO:0000256" key="2">
    <source>
        <dbReference type="ARBA" id="ARBA00022737"/>
    </source>
</evidence>
<keyword evidence="1" id="KW-0479">Metal-binding</keyword>
<dbReference type="InterPro" id="IPR016024">
    <property type="entry name" value="ARM-type_fold"/>
</dbReference>
<keyword evidence="8" id="KW-1185">Reference proteome</keyword>